<dbReference type="NCBIfam" id="TIGR01543">
    <property type="entry name" value="proheadase_HK97"/>
    <property type="match status" value="1"/>
</dbReference>
<proteinExistence type="predicted"/>
<evidence type="ECO:0000313" key="7">
    <source>
        <dbReference type="Proteomes" id="UP000624183"/>
    </source>
</evidence>
<keyword evidence="7" id="KW-1185">Reference proteome</keyword>
<organism evidence="6 7">
    <name type="scientific">Streptomyces rubiginosohelvolus</name>
    <dbReference type="NCBI Taxonomy" id="67362"/>
    <lineage>
        <taxon>Bacteria</taxon>
        <taxon>Bacillati</taxon>
        <taxon>Actinomycetota</taxon>
        <taxon>Actinomycetes</taxon>
        <taxon>Kitasatosporales</taxon>
        <taxon>Streptomycetaceae</taxon>
        <taxon>Streptomyces</taxon>
    </lineage>
</organism>
<dbReference type="InterPro" id="IPR054613">
    <property type="entry name" value="Peptidase_S78_dom"/>
</dbReference>
<dbReference type="Proteomes" id="UP000624183">
    <property type="component" value="Unassembled WGS sequence"/>
</dbReference>
<feature type="compositionally biased region" description="Polar residues" evidence="4">
    <location>
        <begin position="224"/>
        <end position="239"/>
    </location>
</feature>
<reference evidence="7" key="1">
    <citation type="journal article" date="2019" name="Int. J. Syst. Evol. Microbiol.">
        <title>The Global Catalogue of Microorganisms (GCM) 10K type strain sequencing project: providing services to taxonomists for standard genome sequencing and annotation.</title>
        <authorList>
            <consortium name="The Broad Institute Genomics Platform"/>
            <consortium name="The Broad Institute Genome Sequencing Center for Infectious Disease"/>
            <person name="Wu L."/>
            <person name="Ma J."/>
        </authorList>
    </citation>
    <scope>NUCLEOTIDE SEQUENCE [LARGE SCALE GENOMIC DNA]</scope>
    <source>
        <strain evidence="7">JCM 4602</strain>
    </source>
</reference>
<evidence type="ECO:0000256" key="2">
    <source>
        <dbReference type="ARBA" id="ARBA00022670"/>
    </source>
</evidence>
<dbReference type="InterPro" id="IPR006433">
    <property type="entry name" value="Prohead_protease"/>
</dbReference>
<feature type="region of interest" description="Disordered" evidence="4">
    <location>
        <begin position="220"/>
        <end position="240"/>
    </location>
</feature>
<evidence type="ECO:0000259" key="5">
    <source>
        <dbReference type="Pfam" id="PF04586"/>
    </source>
</evidence>
<keyword evidence="2" id="KW-0645">Protease</keyword>
<accession>A0ABQ3BQ53</accession>
<evidence type="ECO:0000256" key="3">
    <source>
        <dbReference type="ARBA" id="ARBA00022801"/>
    </source>
</evidence>
<comment type="caution">
    <text evidence="6">The sequence shown here is derived from an EMBL/GenBank/DDBJ whole genome shotgun (WGS) entry which is preliminary data.</text>
</comment>
<keyword evidence="3" id="KW-0378">Hydrolase</keyword>
<evidence type="ECO:0000256" key="1">
    <source>
        <dbReference type="ARBA" id="ARBA00022612"/>
    </source>
</evidence>
<evidence type="ECO:0000313" key="6">
    <source>
        <dbReference type="EMBL" id="GGZ53219.1"/>
    </source>
</evidence>
<protein>
    <recommendedName>
        <fullName evidence="5">Prohead serine protease domain-containing protein</fullName>
    </recommendedName>
</protein>
<dbReference type="EMBL" id="BMUW01000004">
    <property type="protein sequence ID" value="GGZ53219.1"/>
    <property type="molecule type" value="Genomic_DNA"/>
</dbReference>
<gene>
    <name evidence="6" type="ORF">GCM10010328_30040</name>
</gene>
<keyword evidence="1" id="KW-1188">Viral release from host cell</keyword>
<dbReference type="Pfam" id="PF04586">
    <property type="entry name" value="Peptidase_S78"/>
    <property type="match status" value="1"/>
</dbReference>
<feature type="domain" description="Prohead serine protease" evidence="5">
    <location>
        <begin position="23"/>
        <end position="185"/>
    </location>
</feature>
<evidence type="ECO:0000256" key="4">
    <source>
        <dbReference type="SAM" id="MobiDB-lite"/>
    </source>
</evidence>
<name>A0ABQ3BQ53_9ACTN</name>
<sequence length="259" mass="28306">MSVTLIGAEERRHLPVGPAGVSIRADGAAGAERFSGHAAVFNSRTAIGNPLRWGFYEEVADGAFTKTLTEGDARFLIDHDSYYVVSRVAAGSLLLAEDQRGLAVDSALDTDLSYVSDLRANVRNGNITGMSFGFYVIKDDWKTEELEIEGADPVQVDVRIIREVRLVEVSAVTFPAYPETEAELKSVARALDHRGDLAAVEARARYRPELLDMVHIEREPGESTRATQNPAEPAVSTQPPGLHIDMRMKALAARYGLPR</sequence>